<dbReference type="AlphaFoldDB" id="A0AAV4CHS0"/>
<organism evidence="1 2">
    <name type="scientific">Plakobranchus ocellatus</name>
    <dbReference type="NCBI Taxonomy" id="259542"/>
    <lineage>
        <taxon>Eukaryota</taxon>
        <taxon>Metazoa</taxon>
        <taxon>Spiralia</taxon>
        <taxon>Lophotrochozoa</taxon>
        <taxon>Mollusca</taxon>
        <taxon>Gastropoda</taxon>
        <taxon>Heterobranchia</taxon>
        <taxon>Euthyneura</taxon>
        <taxon>Panpulmonata</taxon>
        <taxon>Sacoglossa</taxon>
        <taxon>Placobranchoidea</taxon>
        <taxon>Plakobranchidae</taxon>
        <taxon>Plakobranchus</taxon>
    </lineage>
</organism>
<accession>A0AAV4CHS0</accession>
<reference evidence="1 2" key="1">
    <citation type="journal article" date="2021" name="Elife">
        <title>Chloroplast acquisition without the gene transfer in kleptoplastic sea slugs, Plakobranchus ocellatus.</title>
        <authorList>
            <person name="Maeda T."/>
            <person name="Takahashi S."/>
            <person name="Yoshida T."/>
            <person name="Shimamura S."/>
            <person name="Takaki Y."/>
            <person name="Nagai Y."/>
            <person name="Toyoda A."/>
            <person name="Suzuki Y."/>
            <person name="Arimoto A."/>
            <person name="Ishii H."/>
            <person name="Satoh N."/>
            <person name="Nishiyama T."/>
            <person name="Hasebe M."/>
            <person name="Maruyama T."/>
            <person name="Minagawa J."/>
            <person name="Obokata J."/>
            <person name="Shigenobu S."/>
        </authorList>
    </citation>
    <scope>NUCLEOTIDE SEQUENCE [LARGE SCALE GENOMIC DNA]</scope>
</reference>
<name>A0AAV4CHS0_9GAST</name>
<proteinExistence type="predicted"/>
<sequence>MKKTKRKKYTSSRFPRIDIESITASMQLLESFRRARKSKSHVNLKQCENTITDMTRMTTSCFSDRKPALAKPYSSICSRSSKYEYESTQLLFGDNIHQRIKEVAEKVKLAHQSKANTA</sequence>
<evidence type="ECO:0000313" key="2">
    <source>
        <dbReference type="Proteomes" id="UP000735302"/>
    </source>
</evidence>
<comment type="caution">
    <text evidence="1">The sequence shown here is derived from an EMBL/GenBank/DDBJ whole genome shotgun (WGS) entry which is preliminary data.</text>
</comment>
<evidence type="ECO:0000313" key="1">
    <source>
        <dbReference type="EMBL" id="GFO31340.1"/>
    </source>
</evidence>
<protein>
    <submittedName>
        <fullName evidence="1">Uncharacterized protein</fullName>
    </submittedName>
</protein>
<dbReference type="EMBL" id="BLXT01006392">
    <property type="protein sequence ID" value="GFO31340.1"/>
    <property type="molecule type" value="Genomic_DNA"/>
</dbReference>
<dbReference type="Proteomes" id="UP000735302">
    <property type="component" value="Unassembled WGS sequence"/>
</dbReference>
<gene>
    <name evidence="1" type="ORF">PoB_005784500</name>
</gene>
<keyword evidence="2" id="KW-1185">Reference proteome</keyword>